<dbReference type="Gene3D" id="3.40.1410.10">
    <property type="entry name" value="Chorismate lyase-like"/>
    <property type="match status" value="1"/>
</dbReference>
<gene>
    <name evidence="5" type="ORF">R2363_27315</name>
</gene>
<keyword evidence="2" id="KW-0238">DNA-binding</keyword>
<dbReference type="SMART" id="SM00345">
    <property type="entry name" value="HTH_GNTR"/>
    <property type="match status" value="1"/>
</dbReference>
<dbReference type="InterPro" id="IPR028978">
    <property type="entry name" value="Chorismate_lyase_/UTRA_dom_sf"/>
</dbReference>
<dbReference type="RefSeq" id="WP_319012057.1">
    <property type="nucleotide sequence ID" value="NZ_JAWJZF010000464.1"/>
</dbReference>
<dbReference type="Gene3D" id="1.10.10.10">
    <property type="entry name" value="Winged helix-like DNA-binding domain superfamily/Winged helix DNA-binding domain"/>
    <property type="match status" value="1"/>
</dbReference>
<dbReference type="InterPro" id="IPR000524">
    <property type="entry name" value="Tscrpt_reg_HTH_GntR"/>
</dbReference>
<keyword evidence="3" id="KW-0804">Transcription</keyword>
<organism evidence="5 6">
    <name type="scientific">Streptomyces roseolus</name>
    <dbReference type="NCBI Taxonomy" id="67358"/>
    <lineage>
        <taxon>Bacteria</taxon>
        <taxon>Bacillati</taxon>
        <taxon>Actinomycetota</taxon>
        <taxon>Actinomycetes</taxon>
        <taxon>Kitasatosporales</taxon>
        <taxon>Streptomycetaceae</taxon>
        <taxon>Streptomyces</taxon>
    </lineage>
</organism>
<dbReference type="PANTHER" id="PTHR44846:SF17">
    <property type="entry name" value="GNTR-FAMILY TRANSCRIPTIONAL REGULATOR"/>
    <property type="match status" value="1"/>
</dbReference>
<comment type="caution">
    <text evidence="5">The sequence shown here is derived from an EMBL/GenBank/DDBJ whole genome shotgun (WGS) entry which is preliminary data.</text>
</comment>
<protein>
    <submittedName>
        <fullName evidence="5">GntR family transcriptional regulator</fullName>
    </submittedName>
</protein>
<dbReference type="Proteomes" id="UP001278571">
    <property type="component" value="Unassembled WGS sequence"/>
</dbReference>
<evidence type="ECO:0000313" key="6">
    <source>
        <dbReference type="Proteomes" id="UP001278571"/>
    </source>
</evidence>
<proteinExistence type="predicted"/>
<dbReference type="PANTHER" id="PTHR44846">
    <property type="entry name" value="MANNOSYL-D-GLYCERATE TRANSPORT/METABOLISM SYSTEM REPRESSOR MNGR-RELATED"/>
    <property type="match status" value="1"/>
</dbReference>
<dbReference type="SUPFAM" id="SSF46785">
    <property type="entry name" value="Winged helix' DNA-binding domain"/>
    <property type="match status" value="1"/>
</dbReference>
<dbReference type="Pfam" id="PF00392">
    <property type="entry name" value="GntR"/>
    <property type="match status" value="1"/>
</dbReference>
<sequence length="251" mass="26338">MTMNANGIVAEIRKGIAAGEYAYGARLPSVRDLATQFGVSQQTAAAAYAVLTALGLTRTAPGSGTTVAAGPSADAYLGTFAPPDLTQGEAWTPSTGEATEETYLVRQSVAPTEWTDWGFTEGADVVERHRVRRVDGIPVQHKLTVLPYDVASRRPEGHEGVPPMLAPVGAPPLKPPAGMRVADWLGWNVARTRAQITAEPMAPAAAEALGMAEGSPGFRVVNISQTADGATLYVTVTTAPLHHRVTMQILG</sequence>
<dbReference type="InterPro" id="IPR050679">
    <property type="entry name" value="Bact_HTH_transcr_reg"/>
</dbReference>
<evidence type="ECO:0000256" key="2">
    <source>
        <dbReference type="ARBA" id="ARBA00023125"/>
    </source>
</evidence>
<evidence type="ECO:0000256" key="3">
    <source>
        <dbReference type="ARBA" id="ARBA00023163"/>
    </source>
</evidence>
<evidence type="ECO:0000313" key="5">
    <source>
        <dbReference type="EMBL" id="MDX2295869.1"/>
    </source>
</evidence>
<dbReference type="InterPro" id="IPR036388">
    <property type="entry name" value="WH-like_DNA-bd_sf"/>
</dbReference>
<dbReference type="InterPro" id="IPR036390">
    <property type="entry name" value="WH_DNA-bd_sf"/>
</dbReference>
<accession>A0ABU4KDL2</accession>
<keyword evidence="1" id="KW-0805">Transcription regulation</keyword>
<name>A0ABU4KDL2_9ACTN</name>
<reference evidence="5 6" key="1">
    <citation type="submission" date="2023-10" db="EMBL/GenBank/DDBJ databases">
        <authorList>
            <person name="Wang X.X."/>
        </authorList>
    </citation>
    <scope>NUCLEOTIDE SEQUENCE [LARGE SCALE GENOMIC DNA]</scope>
    <source>
        <strain evidence="5 6">NBRC 12816</strain>
    </source>
</reference>
<keyword evidence="6" id="KW-1185">Reference proteome</keyword>
<dbReference type="SUPFAM" id="SSF64288">
    <property type="entry name" value="Chorismate lyase-like"/>
    <property type="match status" value="1"/>
</dbReference>
<feature type="domain" description="HTH gntR-type" evidence="4">
    <location>
        <begin position="2"/>
        <end position="70"/>
    </location>
</feature>
<evidence type="ECO:0000256" key="1">
    <source>
        <dbReference type="ARBA" id="ARBA00023015"/>
    </source>
</evidence>
<dbReference type="EMBL" id="JAWJZF010000464">
    <property type="protein sequence ID" value="MDX2295869.1"/>
    <property type="molecule type" value="Genomic_DNA"/>
</dbReference>
<evidence type="ECO:0000259" key="4">
    <source>
        <dbReference type="PROSITE" id="PS50949"/>
    </source>
</evidence>
<dbReference type="PROSITE" id="PS50949">
    <property type="entry name" value="HTH_GNTR"/>
    <property type="match status" value="1"/>
</dbReference>